<sequence length="425" mass="46758">MSGSDEDVKDEGEQLTSPDEESVEETPAAENEAENDEGAEESSNAGVIEDENEQAGQESEVTEESAKGSDIIVYDFAHPSHKLNSRLPVLEVLNAKIAANLSSLLSAQFHQHIAIKPKEPSFEKFEDYVKTLPECISISQYRMDPLQGSSLLILDGDLIFMLVDMYFGGVDELSESLGARTFTPTELRITERVRENVFKAISASWEPVIRINPVFQTLLTSVEITNPAHPSAVVVCCRFAIEMKSGTRECHLVIPYSVLEPIRPQLTNDLQSMRDQDYVWLQEFTQQVMGCEIDIEGELLAKESADTAVELSQGITAGYFLKLGLALLFVLGVFLAFAWLMRRMNHMSSDGSGLQIVGSLNIGTKERLLVVQVGGEQVLLGATQSNINKLHVLKETIPFGGSEAQQEGQFANMLKNLRGKGTSPS</sequence>
<keyword evidence="2" id="KW-1003">Cell membrane</keyword>
<keyword evidence="3" id="KW-0145">Chemotaxis</keyword>
<keyword evidence="6 8" id="KW-0472">Membrane</keyword>
<name>A0A7R8VZQ2_9CRUS</name>
<feature type="transmembrane region" description="Helical" evidence="8">
    <location>
        <begin position="319"/>
        <end position="340"/>
    </location>
</feature>
<dbReference type="OrthoDB" id="5597762at2759"/>
<evidence type="ECO:0000256" key="8">
    <source>
        <dbReference type="SAM" id="Phobius"/>
    </source>
</evidence>
<dbReference type="AlphaFoldDB" id="A0A7R8VZQ2"/>
<dbReference type="PANTHER" id="PTHR30034">
    <property type="entry name" value="FLAGELLAR MOTOR SWITCH PROTEIN FLIM"/>
    <property type="match status" value="1"/>
</dbReference>
<dbReference type="GO" id="GO:0050918">
    <property type="term" value="P:positive chemotaxis"/>
    <property type="evidence" value="ECO:0007669"/>
    <property type="project" value="TreeGrafter"/>
</dbReference>
<dbReference type="InterPro" id="IPR022781">
    <property type="entry name" value="Flagellar_biosynth_FliO"/>
</dbReference>
<feature type="compositionally biased region" description="Acidic residues" evidence="7">
    <location>
        <begin position="1"/>
        <end position="10"/>
    </location>
</feature>
<dbReference type="InterPro" id="IPR028976">
    <property type="entry name" value="CheC-like_sf"/>
</dbReference>
<dbReference type="GO" id="GO:0016020">
    <property type="term" value="C:membrane"/>
    <property type="evidence" value="ECO:0007669"/>
    <property type="project" value="InterPro"/>
</dbReference>
<dbReference type="Gene3D" id="3.40.1550.10">
    <property type="entry name" value="CheC-like"/>
    <property type="match status" value="1"/>
</dbReference>
<dbReference type="NCBIfam" id="TIGR03500">
    <property type="entry name" value="FliO_TIGR"/>
    <property type="match status" value="1"/>
</dbReference>
<dbReference type="CDD" id="cd17908">
    <property type="entry name" value="FliM"/>
    <property type="match status" value="1"/>
</dbReference>
<organism evidence="9">
    <name type="scientific">Cyprideis torosa</name>
    <dbReference type="NCBI Taxonomy" id="163714"/>
    <lineage>
        <taxon>Eukaryota</taxon>
        <taxon>Metazoa</taxon>
        <taxon>Ecdysozoa</taxon>
        <taxon>Arthropoda</taxon>
        <taxon>Crustacea</taxon>
        <taxon>Oligostraca</taxon>
        <taxon>Ostracoda</taxon>
        <taxon>Podocopa</taxon>
        <taxon>Podocopida</taxon>
        <taxon>Cytherocopina</taxon>
        <taxon>Cytheroidea</taxon>
        <taxon>Cytherideidae</taxon>
        <taxon>Cyprideis</taxon>
    </lineage>
</organism>
<dbReference type="PANTHER" id="PTHR30034:SF6">
    <property type="entry name" value="YOP PROTEINS TRANSLOCATION PROTEIN Q"/>
    <property type="match status" value="1"/>
</dbReference>
<dbReference type="Pfam" id="PF02154">
    <property type="entry name" value="FliM"/>
    <property type="match status" value="1"/>
</dbReference>
<dbReference type="GO" id="GO:0003774">
    <property type="term" value="F:cytoskeletal motor activity"/>
    <property type="evidence" value="ECO:0007669"/>
    <property type="project" value="InterPro"/>
</dbReference>
<accession>A0A7R8VZQ2</accession>
<dbReference type="Pfam" id="PF04347">
    <property type="entry name" value="FliO"/>
    <property type="match status" value="1"/>
</dbReference>
<reference evidence="9" key="1">
    <citation type="submission" date="2020-11" db="EMBL/GenBank/DDBJ databases">
        <authorList>
            <person name="Tran Van P."/>
        </authorList>
    </citation>
    <scope>NUCLEOTIDE SEQUENCE</scope>
</reference>
<gene>
    <name evidence="9" type="ORF">CTOB1V02_LOCUS82</name>
</gene>
<dbReference type="PRINTS" id="PR00955">
    <property type="entry name" value="FLGMOTORFLIM"/>
</dbReference>
<dbReference type="InterPro" id="IPR001689">
    <property type="entry name" value="Flag_FliM"/>
</dbReference>
<evidence type="ECO:0000256" key="3">
    <source>
        <dbReference type="ARBA" id="ARBA00022500"/>
    </source>
</evidence>
<evidence type="ECO:0000256" key="6">
    <source>
        <dbReference type="ARBA" id="ARBA00023136"/>
    </source>
</evidence>
<keyword evidence="5 8" id="KW-1133">Transmembrane helix</keyword>
<evidence type="ECO:0000256" key="4">
    <source>
        <dbReference type="ARBA" id="ARBA00022692"/>
    </source>
</evidence>
<dbReference type="EMBL" id="OB660025">
    <property type="protein sequence ID" value="CAD7222063.1"/>
    <property type="molecule type" value="Genomic_DNA"/>
</dbReference>
<evidence type="ECO:0000313" key="9">
    <source>
        <dbReference type="EMBL" id="CAD7222063.1"/>
    </source>
</evidence>
<proteinExistence type="predicted"/>
<evidence type="ECO:0000256" key="5">
    <source>
        <dbReference type="ARBA" id="ARBA00022989"/>
    </source>
</evidence>
<feature type="region of interest" description="Disordered" evidence="7">
    <location>
        <begin position="1"/>
        <end position="66"/>
    </location>
</feature>
<comment type="subcellular location">
    <subcellularLocation>
        <location evidence="1">Cell membrane</location>
    </subcellularLocation>
</comment>
<feature type="compositionally biased region" description="Acidic residues" evidence="7">
    <location>
        <begin position="31"/>
        <end position="40"/>
    </location>
</feature>
<evidence type="ECO:0000256" key="1">
    <source>
        <dbReference type="ARBA" id="ARBA00004236"/>
    </source>
</evidence>
<evidence type="ECO:0000256" key="2">
    <source>
        <dbReference type="ARBA" id="ARBA00022475"/>
    </source>
</evidence>
<keyword evidence="4 8" id="KW-0812">Transmembrane</keyword>
<protein>
    <submittedName>
        <fullName evidence="9">Uncharacterized protein</fullName>
    </submittedName>
</protein>
<dbReference type="SUPFAM" id="SSF103039">
    <property type="entry name" value="CheC-like"/>
    <property type="match status" value="1"/>
</dbReference>
<evidence type="ECO:0000256" key="7">
    <source>
        <dbReference type="SAM" id="MobiDB-lite"/>
    </source>
</evidence>